<feature type="transmembrane region" description="Helical" evidence="1">
    <location>
        <begin position="6"/>
        <end position="22"/>
    </location>
</feature>
<feature type="transmembrane region" description="Helical" evidence="1">
    <location>
        <begin position="34"/>
        <end position="52"/>
    </location>
</feature>
<dbReference type="KEGG" id="vg:13826731"/>
<dbReference type="GeneID" id="13826731"/>
<accession>J9QM57</accession>
<keyword evidence="1" id="KW-0472">Membrane</keyword>
<dbReference type="RefSeq" id="YP_006906281.1">
    <property type="nucleotide sequence ID" value="NC_018837.1"/>
</dbReference>
<keyword evidence="1" id="KW-0812">Transmembrane</keyword>
<evidence type="ECO:0000256" key="1">
    <source>
        <dbReference type="SAM" id="Phobius"/>
    </source>
</evidence>
<protein>
    <submittedName>
        <fullName evidence="2">Uncharacterized protein</fullName>
    </submittedName>
</protein>
<sequence length="78" mass="8894">MIFVTILIMYIVTVLFLVNENGNWNAQQVIKTALFIFPAVAVALAKASYWVINTLLKSDYKNTYIDLALDSIKREIQP</sequence>
<dbReference type="Proteomes" id="UP000006280">
    <property type="component" value="Segment"/>
</dbReference>
<proteinExistence type="predicted"/>
<dbReference type="Pfam" id="PF24226">
    <property type="entry name" value="DUF7442"/>
    <property type="match status" value="1"/>
</dbReference>
<keyword evidence="3" id="KW-1185">Reference proteome</keyword>
<dbReference type="EMBL" id="JX195166">
    <property type="protein sequence ID" value="AFQ22188.1"/>
    <property type="molecule type" value="Genomic_DNA"/>
</dbReference>
<evidence type="ECO:0000313" key="3">
    <source>
        <dbReference type="Proteomes" id="UP000006280"/>
    </source>
</evidence>
<evidence type="ECO:0000313" key="2">
    <source>
        <dbReference type="EMBL" id="AFQ22188.1"/>
    </source>
</evidence>
<name>J9QM57_9CAUD</name>
<organism evidence="2 3">
    <name type="scientific">Pectobacterium phage My1</name>
    <dbReference type="NCBI Taxonomy" id="1204539"/>
    <lineage>
        <taxon>Viruses</taxon>
        <taxon>Duplodnaviria</taxon>
        <taxon>Heunggongvirae</taxon>
        <taxon>Uroviricota</taxon>
        <taxon>Caudoviricetes</taxon>
        <taxon>Demerecviridae</taxon>
        <taxon>Mccorquodalevirinae</taxon>
        <taxon>Myunavirus</taxon>
        <taxon>Myunavirus My1</taxon>
    </lineage>
</organism>
<keyword evidence="1" id="KW-1133">Transmembrane helix</keyword>
<reference evidence="2 3" key="1">
    <citation type="journal article" date="2012" name="J. Virol.">
        <title>Complete Genome Sequence of Pectobacterium carotovorum subsp. carotovorum Bacteriophage My1.</title>
        <authorList>
            <person name="Lee D.H."/>
            <person name="Lee J.H."/>
            <person name="Shin H."/>
            <person name="Ji S."/>
            <person name="Roh E."/>
            <person name="Jung K."/>
            <person name="Ryu S."/>
            <person name="Choi J."/>
            <person name="Heu S."/>
        </authorList>
    </citation>
    <scope>NUCLEOTIDE SEQUENCE [LARGE SCALE GENOMIC DNA]</scope>
</reference>
<dbReference type="InterPro" id="IPR055865">
    <property type="entry name" value="Phage_memb_DUF7442"/>
</dbReference>
<gene>
    <name evidence="2" type="ORF">My1_029</name>
</gene>